<reference evidence="2 3" key="1">
    <citation type="submission" date="2020-01" db="EMBL/GenBank/DDBJ databases">
        <authorList>
            <person name="Rodrigo-Torres L."/>
            <person name="Arahal R. D."/>
            <person name="Lucena T."/>
        </authorList>
    </citation>
    <scope>NUCLEOTIDE SEQUENCE [LARGE SCALE GENOMIC DNA]</scope>
    <source>
        <strain evidence="2 3">CECT 9293</strain>
    </source>
</reference>
<dbReference type="RefSeq" id="WP_162033708.1">
    <property type="nucleotide sequence ID" value="NZ_CACVBR010000036.1"/>
</dbReference>
<evidence type="ECO:0000313" key="2">
    <source>
        <dbReference type="EMBL" id="CAA7196994.1"/>
    </source>
</evidence>
<keyword evidence="1" id="KW-0472">Membrane</keyword>
<proteinExistence type="predicted"/>
<organism evidence="2 3">
    <name type="scientific">Chryseobacterium potabilaquae</name>
    <dbReference type="NCBI Taxonomy" id="2675057"/>
    <lineage>
        <taxon>Bacteria</taxon>
        <taxon>Pseudomonadati</taxon>
        <taxon>Bacteroidota</taxon>
        <taxon>Flavobacteriia</taxon>
        <taxon>Flavobacteriales</taxon>
        <taxon>Weeksellaceae</taxon>
        <taxon>Chryseobacterium group</taxon>
        <taxon>Chryseobacterium</taxon>
    </lineage>
</organism>
<dbReference type="EMBL" id="CACVBR010000036">
    <property type="protein sequence ID" value="CAA7196994.1"/>
    <property type="molecule type" value="Genomic_DNA"/>
</dbReference>
<dbReference type="Proteomes" id="UP000445144">
    <property type="component" value="Unassembled WGS sequence"/>
</dbReference>
<sequence>MRKKYETIKNWIYAHPKQVYKYVMIFLFFSFVFSIIQFFYFPTKFNYSIAVSPIYSAPSAKQKVKSNEIEMGKIVEELKKYKEKRDSTSLTKADSLRIDYLYNQFNQLKSGY</sequence>
<name>A0A6N4X9M9_9FLAO</name>
<keyword evidence="3" id="KW-1185">Reference proteome</keyword>
<keyword evidence="1" id="KW-1133">Transmembrane helix</keyword>
<feature type="transmembrane region" description="Helical" evidence="1">
    <location>
        <begin position="20"/>
        <end position="41"/>
    </location>
</feature>
<protein>
    <submittedName>
        <fullName evidence="2">Uncharacterized protein</fullName>
    </submittedName>
</protein>
<accession>A0A6N4X9M9</accession>
<evidence type="ECO:0000256" key="1">
    <source>
        <dbReference type="SAM" id="Phobius"/>
    </source>
</evidence>
<dbReference type="AlphaFoldDB" id="A0A6N4X9M9"/>
<keyword evidence="1" id="KW-0812">Transmembrane</keyword>
<gene>
    <name evidence="2" type="ORF">CHRY9293_03052</name>
</gene>
<evidence type="ECO:0000313" key="3">
    <source>
        <dbReference type="Proteomes" id="UP000445144"/>
    </source>
</evidence>